<organism evidence="1 2">
    <name type="scientific">Glycine soja</name>
    <name type="common">Wild soybean</name>
    <dbReference type="NCBI Taxonomy" id="3848"/>
    <lineage>
        <taxon>Eukaryota</taxon>
        <taxon>Viridiplantae</taxon>
        <taxon>Streptophyta</taxon>
        <taxon>Embryophyta</taxon>
        <taxon>Tracheophyta</taxon>
        <taxon>Spermatophyta</taxon>
        <taxon>Magnoliopsida</taxon>
        <taxon>eudicotyledons</taxon>
        <taxon>Gunneridae</taxon>
        <taxon>Pentapetalae</taxon>
        <taxon>rosids</taxon>
        <taxon>fabids</taxon>
        <taxon>Fabales</taxon>
        <taxon>Fabaceae</taxon>
        <taxon>Papilionoideae</taxon>
        <taxon>50 kb inversion clade</taxon>
        <taxon>NPAAA clade</taxon>
        <taxon>indigoferoid/millettioid clade</taxon>
        <taxon>Phaseoleae</taxon>
        <taxon>Glycine</taxon>
        <taxon>Glycine subgen. Soja</taxon>
    </lineage>
</organism>
<accession>A0A445GTC4</accession>
<dbReference type="InterPro" id="IPR043502">
    <property type="entry name" value="DNA/RNA_pol_sf"/>
</dbReference>
<dbReference type="AlphaFoldDB" id="A0A445GTC4"/>
<dbReference type="SUPFAM" id="SSF56672">
    <property type="entry name" value="DNA/RNA polymerases"/>
    <property type="match status" value="1"/>
</dbReference>
<dbReference type="EMBL" id="QZWG01000015">
    <property type="protein sequence ID" value="RZB64538.1"/>
    <property type="molecule type" value="Genomic_DNA"/>
</dbReference>
<dbReference type="PANTHER" id="PTHR46890">
    <property type="entry name" value="NON-LTR RETROLELEMENT REVERSE TRANSCRIPTASE-LIKE PROTEIN-RELATED"/>
    <property type="match status" value="1"/>
</dbReference>
<dbReference type="InterPro" id="IPR052343">
    <property type="entry name" value="Retrotransposon-Effector_Assoc"/>
</dbReference>
<protein>
    <submittedName>
        <fullName evidence="1">Transposon TX1 149 kDa protein</fullName>
    </submittedName>
</protein>
<evidence type="ECO:0000313" key="2">
    <source>
        <dbReference type="Proteomes" id="UP000289340"/>
    </source>
</evidence>
<comment type="caution">
    <text evidence="1">The sequence shown here is derived from an EMBL/GenBank/DDBJ whole genome shotgun (WGS) entry which is preliminary data.</text>
</comment>
<sequence>MHWLKKGDMDTKYFHALASSQNKIKYIGWLEDEEGIYDPIIQKVAPKISYEDNVNLMRSFIREEFKEAIFQMQPDKDLVSDGFSPSFYQHFWSIYGEDVFLACQWIQQGEFPFSVNDINIVLIPKVDHPRGMKDFRPISLYNVVYKILVKVLTNRLSKVIDKCVSKEQYAFVLGRSIVDNALVASKIMHYFRTLSMVGREIFIKSVVQAIPIYLGMSIFQIPQSTGDELQKESMGGGLALCQMFCGQEFLKPNTTQGGLYGSGFRAQSILYLFLCPRDVHAIMKIPIIASSHGDERLWRFTSNGEYTVRSAYQLIMHEFIDYNGLSMEGDWSLIWKLEISPRVKLFL</sequence>
<evidence type="ECO:0000313" key="1">
    <source>
        <dbReference type="EMBL" id="RZB64538.1"/>
    </source>
</evidence>
<dbReference type="Proteomes" id="UP000289340">
    <property type="component" value="Chromosome 15"/>
</dbReference>
<reference evidence="1 2" key="1">
    <citation type="submission" date="2018-09" db="EMBL/GenBank/DDBJ databases">
        <title>A high-quality reference genome of wild soybean provides a powerful tool to mine soybean genomes.</title>
        <authorList>
            <person name="Xie M."/>
            <person name="Chung C.Y.L."/>
            <person name="Li M.-W."/>
            <person name="Wong F.-L."/>
            <person name="Chan T.-F."/>
            <person name="Lam H.-M."/>
        </authorList>
    </citation>
    <scope>NUCLEOTIDE SEQUENCE [LARGE SCALE GENOMIC DNA]</scope>
    <source>
        <strain evidence="2">cv. W05</strain>
        <tissue evidence="1">Hypocotyl of etiolated seedlings</tissue>
    </source>
</reference>
<keyword evidence="2" id="KW-1185">Reference proteome</keyword>
<proteinExistence type="predicted"/>
<name>A0A445GTC4_GLYSO</name>
<dbReference type="PANTHER" id="PTHR46890:SF48">
    <property type="entry name" value="RNA-DIRECTED DNA POLYMERASE"/>
    <property type="match status" value="1"/>
</dbReference>
<gene>
    <name evidence="1" type="ORF">D0Y65_040864</name>
</gene>